<dbReference type="Proteomes" id="UP000230069">
    <property type="component" value="Unassembled WGS sequence"/>
</dbReference>
<name>A0A2G5CFM0_AQUCA</name>
<dbReference type="AlphaFoldDB" id="A0A2G5CFM0"/>
<accession>A0A2G5CFM0</accession>
<reference evidence="2 3" key="1">
    <citation type="submission" date="2017-09" db="EMBL/GenBank/DDBJ databases">
        <title>WGS assembly of Aquilegia coerulea Goldsmith.</title>
        <authorList>
            <person name="Hodges S."/>
            <person name="Kramer E."/>
            <person name="Nordborg M."/>
            <person name="Tomkins J."/>
            <person name="Borevitz J."/>
            <person name="Derieg N."/>
            <person name="Yan J."/>
            <person name="Mihaltcheva S."/>
            <person name="Hayes R.D."/>
            <person name="Rokhsar D."/>
        </authorList>
    </citation>
    <scope>NUCLEOTIDE SEQUENCE [LARGE SCALE GENOMIC DNA]</scope>
    <source>
        <strain evidence="3">cv. Goldsmith</strain>
    </source>
</reference>
<dbReference type="PANTHER" id="PTHR37187:SF7">
    <property type="entry name" value="EXPRESSED PROTEIN"/>
    <property type="match status" value="1"/>
</dbReference>
<dbReference type="FunCoup" id="A0A2G5CFM0">
    <property type="interactions" value="828"/>
</dbReference>
<feature type="compositionally biased region" description="Basic and acidic residues" evidence="1">
    <location>
        <begin position="30"/>
        <end position="39"/>
    </location>
</feature>
<feature type="compositionally biased region" description="Basic and acidic residues" evidence="1">
    <location>
        <begin position="272"/>
        <end position="281"/>
    </location>
</feature>
<feature type="compositionally biased region" description="Acidic residues" evidence="1">
    <location>
        <begin position="61"/>
        <end position="70"/>
    </location>
</feature>
<dbReference type="OrthoDB" id="1926326at2759"/>
<sequence>MPSGAKRRKAAKKKMEKIAHQQEQGNGDSSKSHDEKDSDNSSVNSPTTSHENQNPLKRDVDDDDEEEQEEEKSKDLSTSRVESKEPQEVFIEKSQSGGEGVEKVEEINWDLNQNDDDSAVVAGATKEVDSESRVINIESVKEPKFGDSLIGSSSNGKTQVIEKKIELQSEQVEELSESKEREKPDVHVVESLIKVEPTEEVVPIVKEVIYDDPEKHVVYQSERAIEAVDDNLVVPIAESSVTDSQSKDGAEKMLPLSNGASVETSNGGGHPIEAHTREDSNSQKNVAPVLPIVRPTSWKSCCGLFDVLVGSNR</sequence>
<feature type="compositionally biased region" description="Basic residues" evidence="1">
    <location>
        <begin position="1"/>
        <end position="15"/>
    </location>
</feature>
<proteinExistence type="predicted"/>
<feature type="region of interest" description="Disordered" evidence="1">
    <location>
        <begin position="1"/>
        <end position="103"/>
    </location>
</feature>
<dbReference type="InParanoid" id="A0A2G5CFM0"/>
<keyword evidence="3" id="KW-1185">Reference proteome</keyword>
<protein>
    <submittedName>
        <fullName evidence="2">Uncharacterized protein</fullName>
    </submittedName>
</protein>
<feature type="compositionally biased region" description="Polar residues" evidence="1">
    <location>
        <begin position="43"/>
        <end position="55"/>
    </location>
</feature>
<feature type="compositionally biased region" description="Basic and acidic residues" evidence="1">
    <location>
        <begin position="71"/>
        <end position="91"/>
    </location>
</feature>
<evidence type="ECO:0000256" key="1">
    <source>
        <dbReference type="SAM" id="MobiDB-lite"/>
    </source>
</evidence>
<dbReference type="EMBL" id="KZ305074">
    <property type="protein sequence ID" value="PIA30050.1"/>
    <property type="molecule type" value="Genomic_DNA"/>
</dbReference>
<dbReference type="PANTHER" id="PTHR37187">
    <property type="entry name" value="EXPRESSED PROTEIN"/>
    <property type="match status" value="1"/>
</dbReference>
<gene>
    <name evidence="2" type="ORF">AQUCO_05700035v1</name>
</gene>
<evidence type="ECO:0000313" key="3">
    <source>
        <dbReference type="Proteomes" id="UP000230069"/>
    </source>
</evidence>
<dbReference type="STRING" id="218851.A0A2G5CFM0"/>
<evidence type="ECO:0000313" key="2">
    <source>
        <dbReference type="EMBL" id="PIA30050.1"/>
    </source>
</evidence>
<feature type="region of interest" description="Disordered" evidence="1">
    <location>
        <begin position="240"/>
        <end position="284"/>
    </location>
</feature>
<organism evidence="2 3">
    <name type="scientific">Aquilegia coerulea</name>
    <name type="common">Rocky mountain columbine</name>
    <dbReference type="NCBI Taxonomy" id="218851"/>
    <lineage>
        <taxon>Eukaryota</taxon>
        <taxon>Viridiplantae</taxon>
        <taxon>Streptophyta</taxon>
        <taxon>Embryophyta</taxon>
        <taxon>Tracheophyta</taxon>
        <taxon>Spermatophyta</taxon>
        <taxon>Magnoliopsida</taxon>
        <taxon>Ranunculales</taxon>
        <taxon>Ranunculaceae</taxon>
        <taxon>Thalictroideae</taxon>
        <taxon>Aquilegia</taxon>
    </lineage>
</organism>